<evidence type="ECO:0000256" key="1">
    <source>
        <dbReference type="ARBA" id="ARBA00004571"/>
    </source>
</evidence>
<dbReference type="Gene3D" id="2.40.170.20">
    <property type="entry name" value="TonB-dependent receptor, beta-barrel domain"/>
    <property type="match status" value="1"/>
</dbReference>
<evidence type="ECO:0000256" key="4">
    <source>
        <dbReference type="ARBA" id="ARBA00022692"/>
    </source>
</evidence>
<gene>
    <name evidence="15" type="ORF">AAQM_1374</name>
</gene>
<evidence type="ECO:0000256" key="9">
    <source>
        <dbReference type="ARBA" id="ARBA00023237"/>
    </source>
</evidence>
<keyword evidence="16" id="KW-1185">Reference proteome</keyword>
<organism evidence="15 16">
    <name type="scientific">Arcobacter aquimarinus</name>
    <dbReference type="NCBI Taxonomy" id="1315211"/>
    <lineage>
        <taxon>Bacteria</taxon>
        <taxon>Pseudomonadati</taxon>
        <taxon>Campylobacterota</taxon>
        <taxon>Epsilonproteobacteria</taxon>
        <taxon>Campylobacterales</taxon>
        <taxon>Arcobacteraceae</taxon>
        <taxon>Arcobacter</taxon>
    </lineage>
</organism>
<dbReference type="PROSITE" id="PS52016">
    <property type="entry name" value="TONB_DEPENDENT_REC_3"/>
    <property type="match status" value="1"/>
</dbReference>
<dbReference type="KEGG" id="aaqi:AAQM_1374"/>
<dbReference type="Gene3D" id="2.170.130.10">
    <property type="entry name" value="TonB-dependent receptor, plug domain"/>
    <property type="match status" value="1"/>
</dbReference>
<feature type="chain" id="PRO_5042096387" evidence="12">
    <location>
        <begin position="22"/>
        <end position="626"/>
    </location>
</feature>
<dbReference type="Pfam" id="PF07715">
    <property type="entry name" value="Plug"/>
    <property type="match status" value="1"/>
</dbReference>
<dbReference type="EMBL" id="CP030944">
    <property type="protein sequence ID" value="QKE26123.1"/>
    <property type="molecule type" value="Genomic_DNA"/>
</dbReference>
<keyword evidence="7 10" id="KW-0472">Membrane</keyword>
<dbReference type="InterPro" id="IPR036942">
    <property type="entry name" value="Beta-barrel_TonB_sf"/>
</dbReference>
<keyword evidence="8 15" id="KW-0675">Receptor</keyword>
<keyword evidence="4 10" id="KW-0812">Transmembrane</keyword>
<evidence type="ECO:0000256" key="6">
    <source>
        <dbReference type="ARBA" id="ARBA00023077"/>
    </source>
</evidence>
<dbReference type="GO" id="GO:0009279">
    <property type="term" value="C:cell outer membrane"/>
    <property type="evidence" value="ECO:0007669"/>
    <property type="project" value="UniProtKB-SubCell"/>
</dbReference>
<dbReference type="GO" id="GO:0044718">
    <property type="term" value="P:siderophore transmembrane transport"/>
    <property type="evidence" value="ECO:0007669"/>
    <property type="project" value="TreeGrafter"/>
</dbReference>
<evidence type="ECO:0000256" key="3">
    <source>
        <dbReference type="ARBA" id="ARBA00022452"/>
    </source>
</evidence>
<dbReference type="AlphaFoldDB" id="A0AAE7E0K7"/>
<dbReference type="InterPro" id="IPR012910">
    <property type="entry name" value="Plug_dom"/>
</dbReference>
<evidence type="ECO:0000313" key="16">
    <source>
        <dbReference type="Proteomes" id="UP000502065"/>
    </source>
</evidence>
<dbReference type="InterPro" id="IPR000531">
    <property type="entry name" value="Beta-barrel_TonB"/>
</dbReference>
<keyword evidence="6 11" id="KW-0798">TonB box</keyword>
<dbReference type="Proteomes" id="UP000502065">
    <property type="component" value="Chromosome"/>
</dbReference>
<protein>
    <submittedName>
        <fullName evidence="15">TonB-dependent receptor</fullName>
    </submittedName>
</protein>
<evidence type="ECO:0000256" key="10">
    <source>
        <dbReference type="PROSITE-ProRule" id="PRU01360"/>
    </source>
</evidence>
<evidence type="ECO:0000256" key="8">
    <source>
        <dbReference type="ARBA" id="ARBA00023170"/>
    </source>
</evidence>
<keyword evidence="5 12" id="KW-0732">Signal</keyword>
<dbReference type="RefSeq" id="WP_129094565.1">
    <property type="nucleotide sequence ID" value="NZ_CBCSAE010000004.1"/>
</dbReference>
<evidence type="ECO:0000256" key="7">
    <source>
        <dbReference type="ARBA" id="ARBA00023136"/>
    </source>
</evidence>
<sequence length="626" mass="71767">MKLQKLSFYLSTFLISTQFYANDMVNLETIKVTTTSLGEEKNIEDVQASIEVIDKSFIENSNARSVPQLLNNALGVDVNDTGSTSSISIRGFSGAHTLILVDGLRRTGKYGNSDLTSVQLEDIERIEIVRGPMSALYGADGMAGVINVITNKNPKKDYLKLTLLGGVAQNGQRDTYITKLNGATIGKNITHNYSVELREKDEYRFDKSSVATDLKDESKQFLSYANGINLSDNDRLNTRIEYSRQDDEGLNYARIKTYEKENRYQFTTQYNHINEDFIFDSNLAYGYSDTDVNRGSGSEKTDFKQLEFNNYFRHYTSDKMTNILGAGFKNEKIDVSMYSKKASRDNINLLFQNEYYLTQSLITNFGLRYDDFSDFGDTLNPKASIMYKFSDFNFRTSYGEAFKAPSFTNMYSHFTRSSGPITYDISGNENLKPEESKTYEFAINYNKNGFDFEIIHHRTKLDNLINSYTKSYNPRTRTSYTSYKNIDKAQINGTEISSKYLFENGFGINLGYEYLDTKDETTNDRLTGSAKTALKMNLSYEINDLGVYINIKRYNNYYGTDENRVNVNSDYTVADLKLNYEFTKTLEWFIGIDNIQNRQMPYNMTSRGTPNDPGERFYYTGMNISF</sequence>
<comment type="subcellular location">
    <subcellularLocation>
        <location evidence="1 10">Cell outer membrane</location>
        <topology evidence="1 10">Multi-pass membrane protein</topology>
    </subcellularLocation>
</comment>
<evidence type="ECO:0000256" key="12">
    <source>
        <dbReference type="SAM" id="SignalP"/>
    </source>
</evidence>
<evidence type="ECO:0000313" key="15">
    <source>
        <dbReference type="EMBL" id="QKE26123.1"/>
    </source>
</evidence>
<dbReference type="PANTHER" id="PTHR30069:SF29">
    <property type="entry name" value="HEMOGLOBIN AND HEMOGLOBIN-HAPTOGLOBIN-BINDING PROTEIN 1-RELATED"/>
    <property type="match status" value="1"/>
</dbReference>
<comment type="similarity">
    <text evidence="10 11">Belongs to the TonB-dependent receptor family.</text>
</comment>
<feature type="signal peptide" evidence="12">
    <location>
        <begin position="1"/>
        <end position="21"/>
    </location>
</feature>
<name>A0AAE7E0K7_9BACT</name>
<dbReference type="SUPFAM" id="SSF56935">
    <property type="entry name" value="Porins"/>
    <property type="match status" value="1"/>
</dbReference>
<keyword evidence="2 10" id="KW-0813">Transport</keyword>
<dbReference type="GO" id="GO:0015344">
    <property type="term" value="F:siderophore uptake transmembrane transporter activity"/>
    <property type="evidence" value="ECO:0007669"/>
    <property type="project" value="TreeGrafter"/>
</dbReference>
<feature type="domain" description="TonB-dependent receptor plug" evidence="14">
    <location>
        <begin position="43"/>
        <end position="145"/>
    </location>
</feature>
<dbReference type="Pfam" id="PF00593">
    <property type="entry name" value="TonB_dep_Rec_b-barrel"/>
    <property type="match status" value="1"/>
</dbReference>
<keyword evidence="9 10" id="KW-0998">Cell outer membrane</keyword>
<feature type="domain" description="TonB-dependent receptor-like beta-barrel" evidence="13">
    <location>
        <begin position="227"/>
        <end position="595"/>
    </location>
</feature>
<dbReference type="PANTHER" id="PTHR30069">
    <property type="entry name" value="TONB-DEPENDENT OUTER MEMBRANE RECEPTOR"/>
    <property type="match status" value="1"/>
</dbReference>
<dbReference type="InterPro" id="IPR039426">
    <property type="entry name" value="TonB-dep_rcpt-like"/>
</dbReference>
<reference evidence="15 16" key="1">
    <citation type="submission" date="2018-07" db="EMBL/GenBank/DDBJ databases">
        <title>Identification of phenol metabolism pathways in Arcobacter.</title>
        <authorList>
            <person name="Miller W.G."/>
            <person name="Yee E."/>
            <person name="Bono J.L."/>
        </authorList>
    </citation>
    <scope>NUCLEOTIDE SEQUENCE [LARGE SCALE GENOMIC DNA]</scope>
    <source>
        <strain evidence="15 16">W63</strain>
    </source>
</reference>
<evidence type="ECO:0000256" key="2">
    <source>
        <dbReference type="ARBA" id="ARBA00022448"/>
    </source>
</evidence>
<evidence type="ECO:0000259" key="13">
    <source>
        <dbReference type="Pfam" id="PF00593"/>
    </source>
</evidence>
<dbReference type="CDD" id="cd01347">
    <property type="entry name" value="ligand_gated_channel"/>
    <property type="match status" value="1"/>
</dbReference>
<dbReference type="InterPro" id="IPR037066">
    <property type="entry name" value="Plug_dom_sf"/>
</dbReference>
<accession>A0AAE7E0K7</accession>
<keyword evidence="3 10" id="KW-1134">Transmembrane beta strand</keyword>
<evidence type="ECO:0000259" key="14">
    <source>
        <dbReference type="Pfam" id="PF07715"/>
    </source>
</evidence>
<proteinExistence type="inferred from homology"/>
<evidence type="ECO:0000256" key="5">
    <source>
        <dbReference type="ARBA" id="ARBA00022729"/>
    </source>
</evidence>
<evidence type="ECO:0000256" key="11">
    <source>
        <dbReference type="RuleBase" id="RU003357"/>
    </source>
</evidence>